<dbReference type="Proteomes" id="UP000006854">
    <property type="component" value="Chromosome"/>
</dbReference>
<dbReference type="KEGG" id="sve:SVEN_6053"/>
<dbReference type="eggNOG" id="COG5433">
    <property type="taxonomic scope" value="Bacteria"/>
</dbReference>
<sequence>MATSLASTACLGPPSPSVGSRSVPRLKFAAFLHLDYPGARQAMQVVRWRREWSTGMPTIKRVYLITSLDVFDATMAQLAAWIRGHWGIENRGCAPRPTGVPSARPLADRGCACHLGAVTTAGPRW</sequence>
<organism evidence="2 3">
    <name type="scientific">Streptomyces venezuelae (strain ATCC 10712 / CBS 650.69 / DSM 40230 / JCM 4526 / NBRC 13096 / PD 04745)</name>
    <dbReference type="NCBI Taxonomy" id="953739"/>
    <lineage>
        <taxon>Bacteria</taxon>
        <taxon>Bacillati</taxon>
        <taxon>Actinomycetota</taxon>
        <taxon>Actinomycetes</taxon>
        <taxon>Kitasatosporales</taxon>
        <taxon>Streptomycetaceae</taxon>
        <taxon>Streptomyces</taxon>
    </lineage>
</organism>
<reference evidence="2 3" key="1">
    <citation type="journal article" date="2011" name="BMC Genomics">
        <title>Genome-wide analysis of the role of GlnR in Streptomyces venezuelae provides new insights into global nitrogen regulation in actinomycetes.</title>
        <authorList>
            <person name="Pullan S.T."/>
            <person name="Bibb M.J."/>
            <person name="Merrick M."/>
        </authorList>
    </citation>
    <scope>NUCLEOTIDE SEQUENCE [LARGE SCALE GENOMIC DNA]</scope>
    <source>
        <strain evidence="2">ATCC 10712</strain>
    </source>
</reference>
<name>F2RC88_STRVP</name>
<dbReference type="EMBL" id="FR845719">
    <property type="protein sequence ID" value="CCA59339.1"/>
    <property type="molecule type" value="Genomic_DNA"/>
</dbReference>
<keyword evidence="3" id="KW-1185">Reference proteome</keyword>
<proteinExistence type="predicted"/>
<gene>
    <name evidence="2" type="ordered locus">SVEN_6053</name>
</gene>
<evidence type="ECO:0000256" key="1">
    <source>
        <dbReference type="SAM" id="MobiDB-lite"/>
    </source>
</evidence>
<protein>
    <submittedName>
        <fullName evidence="2">Uncharacterized protein</fullName>
    </submittedName>
</protein>
<dbReference type="HOGENOM" id="CLU_1991508_0_0_11"/>
<evidence type="ECO:0000313" key="2">
    <source>
        <dbReference type="EMBL" id="CCA59339.1"/>
    </source>
</evidence>
<dbReference type="STRING" id="953739.SVEN_6053"/>
<dbReference type="AlphaFoldDB" id="F2RC88"/>
<evidence type="ECO:0000313" key="3">
    <source>
        <dbReference type="Proteomes" id="UP000006854"/>
    </source>
</evidence>
<feature type="region of interest" description="Disordered" evidence="1">
    <location>
        <begin position="1"/>
        <end position="20"/>
    </location>
</feature>
<accession>F2RC88</accession>